<organism evidence="3 4">
    <name type="scientific">Alectoria fallacina</name>
    <dbReference type="NCBI Taxonomy" id="1903189"/>
    <lineage>
        <taxon>Eukaryota</taxon>
        <taxon>Fungi</taxon>
        <taxon>Dikarya</taxon>
        <taxon>Ascomycota</taxon>
        <taxon>Pezizomycotina</taxon>
        <taxon>Lecanoromycetes</taxon>
        <taxon>OSLEUM clade</taxon>
        <taxon>Lecanoromycetidae</taxon>
        <taxon>Lecanorales</taxon>
        <taxon>Lecanorineae</taxon>
        <taxon>Parmeliaceae</taxon>
        <taxon>Alectoria</taxon>
    </lineage>
</organism>
<protein>
    <recommendedName>
        <fullName evidence="2">DUF7727 domain-containing protein</fullName>
    </recommendedName>
</protein>
<feature type="transmembrane region" description="Helical" evidence="1">
    <location>
        <begin position="110"/>
        <end position="132"/>
    </location>
</feature>
<evidence type="ECO:0000259" key="2">
    <source>
        <dbReference type="Pfam" id="PF24853"/>
    </source>
</evidence>
<sequence>MPPSPASAFDLLHENHRLSGPWAVIFLGHGLHGAIDWRQDIAEELIGYGLTAKHPTAWAVEHLDQAQESHRPLSPPRHYRQCSNLDPPFDNSAPATAHLLAMGKLIKNHWARLIILTAAAYQIAASISAFFWPKLFWDFLTTNLDHAVRPIPILQIINLLLGLLGLCWEWPLPLFTTAATSTRLYNNHNIASYNHTSQKLTHKHKHTSSNASPPRAPSKTTAGLAAMHRSIEARLLIYPLSSLAALLLYQGTNAGLYYILGMGVYFWGFSEGEVVMGVPWTLPRRRKNRGPSRV</sequence>
<keyword evidence="1" id="KW-0812">Transmembrane</keyword>
<evidence type="ECO:0000313" key="4">
    <source>
        <dbReference type="Proteomes" id="UP000664203"/>
    </source>
</evidence>
<feature type="transmembrane region" description="Helical" evidence="1">
    <location>
        <begin position="152"/>
        <end position="175"/>
    </location>
</feature>
<dbReference type="EMBL" id="CAJPDR010000016">
    <property type="protein sequence ID" value="CAF9906358.1"/>
    <property type="molecule type" value="Genomic_DNA"/>
</dbReference>
<dbReference type="PANTHER" id="PTHR40629:SF1">
    <property type="entry name" value="PRO41 PROTEIN"/>
    <property type="match status" value="1"/>
</dbReference>
<feature type="domain" description="DUF7727" evidence="2">
    <location>
        <begin position="225"/>
        <end position="273"/>
    </location>
</feature>
<keyword evidence="1" id="KW-1133">Transmembrane helix</keyword>
<dbReference type="InterPro" id="IPR056144">
    <property type="entry name" value="DUF7727"/>
</dbReference>
<dbReference type="OrthoDB" id="2110422at2759"/>
<accession>A0A8H3EKV5</accession>
<feature type="transmembrane region" description="Helical" evidence="1">
    <location>
        <begin position="257"/>
        <end position="282"/>
    </location>
</feature>
<evidence type="ECO:0000313" key="3">
    <source>
        <dbReference type="EMBL" id="CAF9906358.1"/>
    </source>
</evidence>
<gene>
    <name evidence="3" type="ORF">ALECFALPRED_002210</name>
</gene>
<dbReference type="Proteomes" id="UP000664203">
    <property type="component" value="Unassembled WGS sequence"/>
</dbReference>
<feature type="domain" description="DUF7727" evidence="2">
    <location>
        <begin position="102"/>
        <end position="181"/>
    </location>
</feature>
<name>A0A8H3EKV5_9LECA</name>
<dbReference type="Pfam" id="PF24853">
    <property type="entry name" value="DUF7727"/>
    <property type="match status" value="2"/>
</dbReference>
<dbReference type="PANTHER" id="PTHR40629">
    <property type="entry name" value="PRO41 PROTEIN"/>
    <property type="match status" value="1"/>
</dbReference>
<dbReference type="AlphaFoldDB" id="A0A8H3EKV5"/>
<evidence type="ECO:0000256" key="1">
    <source>
        <dbReference type="SAM" id="Phobius"/>
    </source>
</evidence>
<keyword evidence="1" id="KW-0472">Membrane</keyword>
<feature type="transmembrane region" description="Helical" evidence="1">
    <location>
        <begin position="235"/>
        <end position="251"/>
    </location>
</feature>
<keyword evidence="4" id="KW-1185">Reference proteome</keyword>
<reference evidence="3" key="1">
    <citation type="submission" date="2021-03" db="EMBL/GenBank/DDBJ databases">
        <authorList>
            <person name="Tagirdzhanova G."/>
        </authorList>
    </citation>
    <scope>NUCLEOTIDE SEQUENCE</scope>
</reference>
<comment type="caution">
    <text evidence="3">The sequence shown here is derived from an EMBL/GenBank/DDBJ whole genome shotgun (WGS) entry which is preliminary data.</text>
</comment>
<proteinExistence type="predicted"/>